<feature type="domain" description="Methyltransferase type 12" evidence="1">
    <location>
        <begin position="33"/>
        <end position="144"/>
    </location>
</feature>
<evidence type="ECO:0000259" key="1">
    <source>
        <dbReference type="Pfam" id="PF08242"/>
    </source>
</evidence>
<dbReference type="EMBL" id="JBHMDM010000007">
    <property type="protein sequence ID" value="MFB9377677.1"/>
    <property type="molecule type" value="Genomic_DNA"/>
</dbReference>
<dbReference type="InterPro" id="IPR029063">
    <property type="entry name" value="SAM-dependent_MTases_sf"/>
</dbReference>
<name>A0ABV5LUB7_9ACTN</name>
<dbReference type="SUPFAM" id="SSF53335">
    <property type="entry name" value="S-adenosyl-L-methionine-dependent methyltransferases"/>
    <property type="match status" value="1"/>
</dbReference>
<dbReference type="GO" id="GO:0008168">
    <property type="term" value="F:methyltransferase activity"/>
    <property type="evidence" value="ECO:0007669"/>
    <property type="project" value="UniProtKB-KW"/>
</dbReference>
<dbReference type="Pfam" id="PF08242">
    <property type="entry name" value="Methyltransf_12"/>
    <property type="match status" value="1"/>
</dbReference>
<dbReference type="RefSeq" id="WP_380138013.1">
    <property type="nucleotide sequence ID" value="NZ_JBHLUI010000008.1"/>
</dbReference>
<keyword evidence="2" id="KW-0808">Transferase</keyword>
<protein>
    <submittedName>
        <fullName evidence="2">Methyltransferase</fullName>
    </submittedName>
</protein>
<dbReference type="InterPro" id="IPR013217">
    <property type="entry name" value="Methyltransf_12"/>
</dbReference>
<organism evidence="2 3">
    <name type="scientific">Kineococcus gynurae</name>
    <dbReference type="NCBI Taxonomy" id="452979"/>
    <lineage>
        <taxon>Bacteria</taxon>
        <taxon>Bacillati</taxon>
        <taxon>Actinomycetota</taxon>
        <taxon>Actinomycetes</taxon>
        <taxon>Kineosporiales</taxon>
        <taxon>Kineosporiaceae</taxon>
        <taxon>Kineococcus</taxon>
    </lineage>
</organism>
<keyword evidence="3" id="KW-1185">Reference proteome</keyword>
<comment type="caution">
    <text evidence="2">The sequence shown here is derived from an EMBL/GenBank/DDBJ whole genome shotgun (WGS) entry which is preliminary data.</text>
</comment>
<keyword evidence="2" id="KW-0489">Methyltransferase</keyword>
<evidence type="ECO:0000313" key="3">
    <source>
        <dbReference type="Proteomes" id="UP001589748"/>
    </source>
</evidence>
<evidence type="ECO:0000313" key="2">
    <source>
        <dbReference type="EMBL" id="MFB9377677.1"/>
    </source>
</evidence>
<proteinExistence type="predicted"/>
<gene>
    <name evidence="2" type="ORF">ACFFVI_11940</name>
</gene>
<dbReference type="Gene3D" id="3.40.50.150">
    <property type="entry name" value="Vaccinia Virus protein VP39"/>
    <property type="match status" value="1"/>
</dbReference>
<dbReference type="CDD" id="cd02440">
    <property type="entry name" value="AdoMet_MTases"/>
    <property type="match status" value="1"/>
</dbReference>
<dbReference type="GO" id="GO:0032259">
    <property type="term" value="P:methylation"/>
    <property type="evidence" value="ECO:0007669"/>
    <property type="project" value="UniProtKB-KW"/>
</dbReference>
<dbReference type="Proteomes" id="UP001589748">
    <property type="component" value="Unassembled WGS sequence"/>
</dbReference>
<reference evidence="2 3" key="1">
    <citation type="submission" date="2024-09" db="EMBL/GenBank/DDBJ databases">
        <authorList>
            <person name="Sun Q."/>
            <person name="Mori K."/>
        </authorList>
    </citation>
    <scope>NUCLEOTIDE SEQUENCE [LARGE SCALE GENOMIC DNA]</scope>
    <source>
        <strain evidence="2 3">TISTR 1856</strain>
    </source>
</reference>
<sequence length="257" mass="26190">MAKERSRSRTSTALWAGVRRLLDAGGPGPQTVVDLGGGTGGLAVRVAELGHLVVVVDPSPDALAALERRAREAGVSDRIRAVQGDAAELPAVLAPGGPAAADLAGVWPAAGADLLLAHGVLEVVDDPAAALAAAHAVLRPGGRLSLLLTQWSGTVLSRALAGNLAQALRTVTDPEHRGGDHDLLRRRFDRAGATGLAAAAGFTVTAVEGVRIFADLVPAACGASEAEQAQLLALEEAAARHEEFLGVAGQLHLHAHR</sequence>
<dbReference type="PANTHER" id="PTHR43591">
    <property type="entry name" value="METHYLTRANSFERASE"/>
    <property type="match status" value="1"/>
</dbReference>
<accession>A0ABV5LUB7</accession>